<protein>
    <recommendedName>
        <fullName evidence="2">Fibronectin type-III domain-containing protein</fullName>
    </recommendedName>
</protein>
<feature type="non-terminal residue" evidence="1">
    <location>
        <position position="1"/>
    </location>
</feature>
<name>X1SER7_9ZZZZ</name>
<dbReference type="SUPFAM" id="SSF49265">
    <property type="entry name" value="Fibronectin type III"/>
    <property type="match status" value="1"/>
</dbReference>
<reference evidence="1" key="1">
    <citation type="journal article" date="2014" name="Front. Microbiol.">
        <title>High frequency of phylogenetically diverse reductive dehalogenase-homologous genes in deep subseafloor sedimentary metagenomes.</title>
        <authorList>
            <person name="Kawai M."/>
            <person name="Futagami T."/>
            <person name="Toyoda A."/>
            <person name="Takaki Y."/>
            <person name="Nishi S."/>
            <person name="Hori S."/>
            <person name="Arai W."/>
            <person name="Tsubouchi T."/>
            <person name="Morono Y."/>
            <person name="Uchiyama I."/>
            <person name="Ito T."/>
            <person name="Fujiyama A."/>
            <person name="Inagaki F."/>
            <person name="Takami H."/>
        </authorList>
    </citation>
    <scope>NUCLEOTIDE SEQUENCE</scope>
    <source>
        <strain evidence="1">Expedition CK06-06</strain>
    </source>
</reference>
<evidence type="ECO:0008006" key="2">
    <source>
        <dbReference type="Google" id="ProtNLM"/>
    </source>
</evidence>
<dbReference type="AlphaFoldDB" id="X1SER7"/>
<dbReference type="EMBL" id="BARW01000573">
    <property type="protein sequence ID" value="GAI66294.1"/>
    <property type="molecule type" value="Genomic_DNA"/>
</dbReference>
<dbReference type="InterPro" id="IPR036116">
    <property type="entry name" value="FN3_sf"/>
</dbReference>
<evidence type="ECO:0000313" key="1">
    <source>
        <dbReference type="EMBL" id="GAI66294.1"/>
    </source>
</evidence>
<organism evidence="1">
    <name type="scientific">marine sediment metagenome</name>
    <dbReference type="NCBI Taxonomy" id="412755"/>
    <lineage>
        <taxon>unclassified sequences</taxon>
        <taxon>metagenomes</taxon>
        <taxon>ecological metagenomes</taxon>
    </lineage>
</organism>
<accession>X1SER7</accession>
<proteinExistence type="predicted"/>
<gene>
    <name evidence="1" type="ORF">S12H4_02364</name>
</gene>
<sequence length="235" mass="24587">ETEVKPAYFGEGGGGWNVFVETELSPLLPAPEVTTDPALWIGPLSATLDGTLDSGGGIEPCDCGFEWGETDAYGNTTPTERKETGESFSQAITGLLPNTTYHFRAFATGLGTSYGADRTFVTAPAAMLATVTTDPATGRGVIAVTVNGTLNQDGGEACECGFEWGLDTGYGTTTPPQSKTTGETFSQVIGGLVPNTHYHFRAFATNSVGTAYGADRNFATALVISRAYALAREEL</sequence>
<comment type="caution">
    <text evidence="1">The sequence shown here is derived from an EMBL/GenBank/DDBJ whole genome shotgun (WGS) entry which is preliminary data.</text>
</comment>